<sequence>MSTTTQSSTTFAPTLTTTRTPTHTSQITTQVTSTTQPASQSTSPDVVPQNRTTFAYTTFQLRSSVELSHDKIITYIEKFVKHLQANFSGTIKITVKKSRKLLA</sequence>
<dbReference type="EMBL" id="JAAMOB010000022">
    <property type="protein sequence ID" value="KAF4097966.1"/>
    <property type="molecule type" value="Genomic_DNA"/>
</dbReference>
<accession>A0A7J6BSL8</accession>
<gene>
    <name evidence="2" type="ORF">G5714_021974</name>
</gene>
<feature type="compositionally biased region" description="Low complexity" evidence="1">
    <location>
        <begin position="1"/>
        <end position="44"/>
    </location>
</feature>
<evidence type="ECO:0000256" key="1">
    <source>
        <dbReference type="SAM" id="MobiDB-lite"/>
    </source>
</evidence>
<protein>
    <submittedName>
        <fullName evidence="2">Uncharacterized protein</fullName>
    </submittedName>
</protein>
<name>A0A7J6BSL8_9TELE</name>
<evidence type="ECO:0000313" key="3">
    <source>
        <dbReference type="Proteomes" id="UP000579812"/>
    </source>
</evidence>
<reference evidence="2 3" key="1">
    <citation type="submission" date="2020-04" db="EMBL/GenBank/DDBJ databases">
        <title>Chromosome-level genome assembly of a cyprinid fish Onychostoma macrolepis by integration of Nanopore Sequencing, Bionano and Hi-C technology.</title>
        <authorList>
            <person name="Wang D."/>
        </authorList>
    </citation>
    <scope>NUCLEOTIDE SEQUENCE [LARGE SCALE GENOMIC DNA]</scope>
    <source>
        <strain evidence="2">SWU-2019</strain>
        <tissue evidence="2">Muscle</tissue>
    </source>
</reference>
<keyword evidence="3" id="KW-1185">Reference proteome</keyword>
<comment type="caution">
    <text evidence="2">The sequence shown here is derived from an EMBL/GenBank/DDBJ whole genome shotgun (WGS) entry which is preliminary data.</text>
</comment>
<feature type="region of interest" description="Disordered" evidence="1">
    <location>
        <begin position="1"/>
        <end position="47"/>
    </location>
</feature>
<organism evidence="2 3">
    <name type="scientific">Onychostoma macrolepis</name>
    <dbReference type="NCBI Taxonomy" id="369639"/>
    <lineage>
        <taxon>Eukaryota</taxon>
        <taxon>Metazoa</taxon>
        <taxon>Chordata</taxon>
        <taxon>Craniata</taxon>
        <taxon>Vertebrata</taxon>
        <taxon>Euteleostomi</taxon>
        <taxon>Actinopterygii</taxon>
        <taxon>Neopterygii</taxon>
        <taxon>Teleostei</taxon>
        <taxon>Ostariophysi</taxon>
        <taxon>Cypriniformes</taxon>
        <taxon>Cyprinidae</taxon>
        <taxon>Acrossocheilinae</taxon>
        <taxon>Onychostoma</taxon>
    </lineage>
</organism>
<dbReference type="Proteomes" id="UP000579812">
    <property type="component" value="Unassembled WGS sequence"/>
</dbReference>
<evidence type="ECO:0000313" key="2">
    <source>
        <dbReference type="EMBL" id="KAF4097966.1"/>
    </source>
</evidence>
<dbReference type="AlphaFoldDB" id="A0A7J6BSL8"/>
<proteinExistence type="predicted"/>